<gene>
    <name evidence="5" type="ORF">QE152_g3826</name>
</gene>
<dbReference type="PROSITE" id="PS50068">
    <property type="entry name" value="LDLRA_2"/>
    <property type="match status" value="1"/>
</dbReference>
<feature type="disulfide bond" evidence="2">
    <location>
        <begin position="67"/>
        <end position="82"/>
    </location>
</feature>
<dbReference type="Pfam" id="PF00057">
    <property type="entry name" value="Ldl_recept_a"/>
    <property type="match status" value="1"/>
</dbReference>
<feature type="region of interest" description="Disordered" evidence="3">
    <location>
        <begin position="251"/>
        <end position="273"/>
    </location>
</feature>
<dbReference type="InterPro" id="IPR036055">
    <property type="entry name" value="LDL_receptor-like_sf"/>
</dbReference>
<keyword evidence="4" id="KW-1133">Transmembrane helix</keyword>
<comment type="caution">
    <text evidence="5">The sequence shown here is derived from an EMBL/GenBank/DDBJ whole genome shotgun (WGS) entry which is preliminary data.</text>
</comment>
<feature type="compositionally biased region" description="Basic and acidic residues" evidence="3">
    <location>
        <begin position="141"/>
        <end position="154"/>
    </location>
</feature>
<evidence type="ECO:0000256" key="2">
    <source>
        <dbReference type="PROSITE-ProRule" id="PRU00124"/>
    </source>
</evidence>
<dbReference type="EMBL" id="JASPKY010000016">
    <property type="protein sequence ID" value="KAK9753037.1"/>
    <property type="molecule type" value="Genomic_DNA"/>
</dbReference>
<proteinExistence type="predicted"/>
<feature type="region of interest" description="Disordered" evidence="3">
    <location>
        <begin position="293"/>
        <end position="327"/>
    </location>
</feature>
<dbReference type="AlphaFoldDB" id="A0AAW1MZ30"/>
<evidence type="ECO:0000313" key="5">
    <source>
        <dbReference type="EMBL" id="KAK9753037.1"/>
    </source>
</evidence>
<evidence type="ECO:0000256" key="4">
    <source>
        <dbReference type="SAM" id="Phobius"/>
    </source>
</evidence>
<feature type="transmembrane region" description="Helical" evidence="4">
    <location>
        <begin position="94"/>
        <end position="117"/>
    </location>
</feature>
<keyword evidence="5" id="KW-0449">Lipoprotein</keyword>
<dbReference type="SMART" id="SM00192">
    <property type="entry name" value="LDLa"/>
    <property type="match status" value="1"/>
</dbReference>
<dbReference type="InterPro" id="IPR023415">
    <property type="entry name" value="LDLR_class-A_CS"/>
</dbReference>
<dbReference type="Gene3D" id="4.10.400.10">
    <property type="entry name" value="Low-density Lipoprotein Receptor"/>
    <property type="match status" value="1"/>
</dbReference>
<keyword evidence="1 2" id="KW-1015">Disulfide bond</keyword>
<evidence type="ECO:0000313" key="6">
    <source>
        <dbReference type="Proteomes" id="UP001458880"/>
    </source>
</evidence>
<dbReference type="InterPro" id="IPR002172">
    <property type="entry name" value="LDrepeatLR_classA_rpt"/>
</dbReference>
<dbReference type="SUPFAM" id="SSF57424">
    <property type="entry name" value="LDL receptor-like module"/>
    <property type="match status" value="1"/>
</dbReference>
<keyword evidence="5" id="KW-0675">Receptor</keyword>
<feature type="disulfide bond" evidence="2">
    <location>
        <begin position="55"/>
        <end position="73"/>
    </location>
</feature>
<protein>
    <submittedName>
        <fullName evidence="5">Low-density lipoprotein receptor domain class A</fullName>
    </submittedName>
</protein>
<reference evidence="5 6" key="1">
    <citation type="journal article" date="2024" name="BMC Genomics">
        <title>De novo assembly and annotation of Popillia japonica's genome with initial clues to its potential as an invasive pest.</title>
        <authorList>
            <person name="Cucini C."/>
            <person name="Boschi S."/>
            <person name="Funari R."/>
            <person name="Cardaioli E."/>
            <person name="Iannotti N."/>
            <person name="Marturano G."/>
            <person name="Paoli F."/>
            <person name="Bruttini M."/>
            <person name="Carapelli A."/>
            <person name="Frati F."/>
            <person name="Nardi F."/>
        </authorList>
    </citation>
    <scope>NUCLEOTIDE SEQUENCE [LARGE SCALE GENOMIC DNA]</scope>
    <source>
        <strain evidence="5">DMR45628</strain>
    </source>
</reference>
<keyword evidence="4" id="KW-0472">Membrane</keyword>
<name>A0AAW1MZ30_POPJA</name>
<feature type="disulfide bond" evidence="2">
    <location>
        <begin position="48"/>
        <end position="60"/>
    </location>
</feature>
<dbReference type="CDD" id="cd00112">
    <property type="entry name" value="LDLa"/>
    <property type="match status" value="1"/>
</dbReference>
<feature type="compositionally biased region" description="Low complexity" evidence="3">
    <location>
        <begin position="251"/>
        <end position="266"/>
    </location>
</feature>
<keyword evidence="4" id="KW-0812">Transmembrane</keyword>
<dbReference type="Proteomes" id="UP001458880">
    <property type="component" value="Unassembled WGS sequence"/>
</dbReference>
<organism evidence="5 6">
    <name type="scientific">Popillia japonica</name>
    <name type="common">Japanese beetle</name>
    <dbReference type="NCBI Taxonomy" id="7064"/>
    <lineage>
        <taxon>Eukaryota</taxon>
        <taxon>Metazoa</taxon>
        <taxon>Ecdysozoa</taxon>
        <taxon>Arthropoda</taxon>
        <taxon>Hexapoda</taxon>
        <taxon>Insecta</taxon>
        <taxon>Pterygota</taxon>
        <taxon>Neoptera</taxon>
        <taxon>Endopterygota</taxon>
        <taxon>Coleoptera</taxon>
        <taxon>Polyphaga</taxon>
        <taxon>Scarabaeiformia</taxon>
        <taxon>Scarabaeidae</taxon>
        <taxon>Rutelinae</taxon>
        <taxon>Popillia</taxon>
    </lineage>
</organism>
<keyword evidence="6" id="KW-1185">Reference proteome</keyword>
<sequence>MFVRFYAKPIANRSSFDALFTAYRENTTNRSSFDALFTAYRENTSPDCAEDEFNCEDTTCISQTLRCNGQDNCRYKWDEDECGTQQKVFDQNHIIIIMVIFSLILSGMCFTFVFNCVKKLIRDHHTMQEYIRESREQQLNELGKQHQEQFEPKKISAGGKLSRSRSNSTSSDSQRFATANAMPNTPCYVPGGELLPIMIRNEHHHAGSIGANGDTYNPTVVHPYDTESTPQPEMCDSACQTRESLFHPYGSEHSTPIHSIHSSTNSKPSPPAPFSTFGYKKENKFRAEAKIEVEKLEPTPPKSKYDDKRRPYSVQTTKSAPDVIVTH</sequence>
<feature type="region of interest" description="Disordered" evidence="3">
    <location>
        <begin position="141"/>
        <end position="176"/>
    </location>
</feature>
<accession>A0AAW1MZ30</accession>
<evidence type="ECO:0000256" key="3">
    <source>
        <dbReference type="SAM" id="MobiDB-lite"/>
    </source>
</evidence>
<dbReference type="PROSITE" id="PS01209">
    <property type="entry name" value="LDLRA_1"/>
    <property type="match status" value="1"/>
</dbReference>
<feature type="compositionally biased region" description="Low complexity" evidence="3">
    <location>
        <begin position="164"/>
        <end position="175"/>
    </location>
</feature>
<feature type="compositionally biased region" description="Basic and acidic residues" evidence="3">
    <location>
        <begin position="293"/>
        <end position="310"/>
    </location>
</feature>
<evidence type="ECO:0000256" key="1">
    <source>
        <dbReference type="ARBA" id="ARBA00023157"/>
    </source>
</evidence>